<comment type="caution">
    <text evidence="1">The sequence shown here is derived from an EMBL/GenBank/DDBJ whole genome shotgun (WGS) entry which is preliminary data.</text>
</comment>
<dbReference type="AlphaFoldDB" id="A0A811KPT9"/>
<keyword evidence="2" id="KW-1185">Reference proteome</keyword>
<reference evidence="1" key="1">
    <citation type="submission" date="2020-09" db="EMBL/GenBank/DDBJ databases">
        <authorList>
            <person name="Kikuchi T."/>
        </authorList>
    </citation>
    <scope>NUCLEOTIDE SEQUENCE</scope>
    <source>
        <strain evidence="1">SH1</strain>
    </source>
</reference>
<sequence length="73" mass="7737">MVKQRRGAPAVLCTISQLNSPCSVGPNRTGSPAEMVHFGLVARAATAPRTVSRIRAPPSLPIPFYSSGIQTVY</sequence>
<accession>A0A811KPT9</accession>
<organism evidence="1 2">
    <name type="scientific">Bursaphelenchus okinawaensis</name>
    <dbReference type="NCBI Taxonomy" id="465554"/>
    <lineage>
        <taxon>Eukaryota</taxon>
        <taxon>Metazoa</taxon>
        <taxon>Ecdysozoa</taxon>
        <taxon>Nematoda</taxon>
        <taxon>Chromadorea</taxon>
        <taxon>Rhabditida</taxon>
        <taxon>Tylenchina</taxon>
        <taxon>Tylenchomorpha</taxon>
        <taxon>Aphelenchoidea</taxon>
        <taxon>Aphelenchoididae</taxon>
        <taxon>Bursaphelenchus</taxon>
    </lineage>
</organism>
<protein>
    <submittedName>
        <fullName evidence="1">Uncharacterized protein</fullName>
    </submittedName>
</protein>
<dbReference type="Proteomes" id="UP000783686">
    <property type="component" value="Unassembled WGS sequence"/>
</dbReference>
<gene>
    <name evidence="1" type="ORF">BOKJ2_LOCUS7418</name>
</gene>
<evidence type="ECO:0000313" key="2">
    <source>
        <dbReference type="Proteomes" id="UP000614601"/>
    </source>
</evidence>
<evidence type="ECO:0000313" key="1">
    <source>
        <dbReference type="EMBL" id="CAD5218208.1"/>
    </source>
</evidence>
<dbReference type="EMBL" id="CAJFCW020000004">
    <property type="protein sequence ID" value="CAG9109608.1"/>
    <property type="molecule type" value="Genomic_DNA"/>
</dbReference>
<dbReference type="EMBL" id="CAJFDH010000004">
    <property type="protein sequence ID" value="CAD5218208.1"/>
    <property type="molecule type" value="Genomic_DNA"/>
</dbReference>
<dbReference type="Proteomes" id="UP000614601">
    <property type="component" value="Unassembled WGS sequence"/>
</dbReference>
<proteinExistence type="predicted"/>
<name>A0A811KPT9_9BILA</name>